<sequence length="468" mass="50115">MGLFERQDKVDEGVEISVGRPQEPVEEQGVFGATEEGGVNYKTVSWTRASVVLMKAQIGLGVLGIPSIFQVLGLIPGIILLLVVYAMASFSAWAIPSFVKRHPEVHSIADVGFVMGGTIGREAYGLAFMIFMLCVVASGSLGVSIALNAVSEHAICSVGFVAVAIVVVLLLASIQTLDRVSWLGWVGMVSIMSAILTLTIAVGVQSRPAAAPAAPAPWDKNFQLFGNPTWAEAGSTLGTIVFAYGATPAFFNVIAEMKRPQDFPKTAMVCQTYATIVYLAIGIPVYWYCGDYVASPALGSAGPLLKKICYGLSIPALVITAVIYAHLSAKYMFVRILRGSRHLVSNTPQHWCAWIGSVVFCCVIGFIIAEGIPVFSGLISIVGAIFGTVMCIQTQGAMWLYDHSWGAKNAERRKNRSWRYVSLTVWCYFLLIGGSIITVLGAYGSITEVINTYSGKSLTAFSCADNSA</sequence>
<dbReference type="EMBL" id="MCGR01000009">
    <property type="protein sequence ID" value="ORY88580.1"/>
    <property type="molecule type" value="Genomic_DNA"/>
</dbReference>
<accession>A0A1Y2G0X9</accession>
<dbReference type="GO" id="GO:0015179">
    <property type="term" value="F:L-amino acid transmembrane transporter activity"/>
    <property type="evidence" value="ECO:0007669"/>
    <property type="project" value="TreeGrafter"/>
</dbReference>
<protein>
    <submittedName>
        <fullName evidence="8">Transmembrane amino acid transporter</fullName>
    </submittedName>
</protein>
<evidence type="ECO:0000256" key="2">
    <source>
        <dbReference type="ARBA" id="ARBA00008066"/>
    </source>
</evidence>
<dbReference type="InParanoid" id="A0A1Y2G0X9"/>
<feature type="transmembrane region" description="Helical" evidence="6">
    <location>
        <begin position="420"/>
        <end position="443"/>
    </location>
</feature>
<proteinExistence type="inferred from homology"/>
<evidence type="ECO:0000256" key="6">
    <source>
        <dbReference type="SAM" id="Phobius"/>
    </source>
</evidence>
<feature type="transmembrane region" description="Helical" evidence="6">
    <location>
        <begin position="375"/>
        <end position="400"/>
    </location>
</feature>
<dbReference type="PANTHER" id="PTHR22950">
    <property type="entry name" value="AMINO ACID TRANSPORTER"/>
    <property type="match status" value="1"/>
</dbReference>
<feature type="transmembrane region" description="Helical" evidence="6">
    <location>
        <begin position="123"/>
        <end position="147"/>
    </location>
</feature>
<keyword evidence="4 6" id="KW-1133">Transmembrane helix</keyword>
<evidence type="ECO:0000256" key="1">
    <source>
        <dbReference type="ARBA" id="ARBA00004141"/>
    </source>
</evidence>
<keyword evidence="9" id="KW-1185">Reference proteome</keyword>
<feature type="transmembrane region" description="Helical" evidence="6">
    <location>
        <begin position="350"/>
        <end position="369"/>
    </location>
</feature>
<gene>
    <name evidence="8" type="ORF">BCR35DRAFT_301333</name>
</gene>
<dbReference type="Proteomes" id="UP000193467">
    <property type="component" value="Unassembled WGS sequence"/>
</dbReference>
<name>A0A1Y2G0X9_9BASI</name>
<dbReference type="OrthoDB" id="40134at2759"/>
<comment type="similarity">
    <text evidence="2">Belongs to the amino acid/polyamine transporter 2 family.</text>
</comment>
<comment type="subcellular location">
    <subcellularLocation>
        <location evidence="1">Membrane</location>
        <topology evidence="1">Multi-pass membrane protein</topology>
    </subcellularLocation>
</comment>
<feature type="transmembrane region" description="Helical" evidence="6">
    <location>
        <begin position="267"/>
        <end position="288"/>
    </location>
</feature>
<organism evidence="8 9">
    <name type="scientific">Leucosporidium creatinivorum</name>
    <dbReference type="NCBI Taxonomy" id="106004"/>
    <lineage>
        <taxon>Eukaryota</taxon>
        <taxon>Fungi</taxon>
        <taxon>Dikarya</taxon>
        <taxon>Basidiomycota</taxon>
        <taxon>Pucciniomycotina</taxon>
        <taxon>Microbotryomycetes</taxon>
        <taxon>Leucosporidiales</taxon>
        <taxon>Leucosporidium</taxon>
    </lineage>
</organism>
<evidence type="ECO:0000256" key="4">
    <source>
        <dbReference type="ARBA" id="ARBA00022989"/>
    </source>
</evidence>
<comment type="caution">
    <text evidence="8">The sequence shown here is derived from an EMBL/GenBank/DDBJ whole genome shotgun (WGS) entry which is preliminary data.</text>
</comment>
<feature type="transmembrane region" description="Helical" evidence="6">
    <location>
        <begin position="58"/>
        <end position="88"/>
    </location>
</feature>
<dbReference type="Pfam" id="PF01490">
    <property type="entry name" value="Aa_trans"/>
    <property type="match status" value="1"/>
</dbReference>
<dbReference type="GO" id="GO:0016020">
    <property type="term" value="C:membrane"/>
    <property type="evidence" value="ECO:0007669"/>
    <property type="project" value="UniProtKB-SubCell"/>
</dbReference>
<reference evidence="8 9" key="1">
    <citation type="submission" date="2016-07" db="EMBL/GenBank/DDBJ databases">
        <title>Pervasive Adenine N6-methylation of Active Genes in Fungi.</title>
        <authorList>
            <consortium name="DOE Joint Genome Institute"/>
            <person name="Mondo S.J."/>
            <person name="Dannebaum R.O."/>
            <person name="Kuo R.C."/>
            <person name="Labutti K."/>
            <person name="Haridas S."/>
            <person name="Kuo A."/>
            <person name="Salamov A."/>
            <person name="Ahrendt S.R."/>
            <person name="Lipzen A."/>
            <person name="Sullivan W."/>
            <person name="Andreopoulos W.B."/>
            <person name="Clum A."/>
            <person name="Lindquist E."/>
            <person name="Daum C."/>
            <person name="Ramamoorthy G.K."/>
            <person name="Gryganskyi A."/>
            <person name="Culley D."/>
            <person name="Magnuson J.K."/>
            <person name="James T.Y."/>
            <person name="O'Malley M.A."/>
            <person name="Stajich J.E."/>
            <person name="Spatafora J.W."/>
            <person name="Visel A."/>
            <person name="Grigoriev I.V."/>
        </authorList>
    </citation>
    <scope>NUCLEOTIDE SEQUENCE [LARGE SCALE GENOMIC DNA]</scope>
    <source>
        <strain evidence="8 9">62-1032</strain>
    </source>
</reference>
<evidence type="ECO:0000313" key="9">
    <source>
        <dbReference type="Proteomes" id="UP000193467"/>
    </source>
</evidence>
<evidence type="ECO:0000256" key="3">
    <source>
        <dbReference type="ARBA" id="ARBA00022692"/>
    </source>
</evidence>
<evidence type="ECO:0000259" key="7">
    <source>
        <dbReference type="Pfam" id="PF01490"/>
    </source>
</evidence>
<dbReference type="InterPro" id="IPR013057">
    <property type="entry name" value="AA_transpt_TM"/>
</dbReference>
<evidence type="ECO:0000256" key="5">
    <source>
        <dbReference type="ARBA" id="ARBA00023136"/>
    </source>
</evidence>
<keyword evidence="5 6" id="KW-0472">Membrane</keyword>
<feature type="domain" description="Amino acid transporter transmembrane" evidence="7">
    <location>
        <begin position="43"/>
        <end position="413"/>
    </location>
</feature>
<feature type="transmembrane region" description="Helical" evidence="6">
    <location>
        <begin position="182"/>
        <end position="204"/>
    </location>
</feature>
<evidence type="ECO:0000313" key="8">
    <source>
        <dbReference type="EMBL" id="ORY88580.1"/>
    </source>
</evidence>
<dbReference type="AlphaFoldDB" id="A0A1Y2G0X9"/>
<dbReference type="STRING" id="106004.A0A1Y2G0X9"/>
<feature type="transmembrane region" description="Helical" evidence="6">
    <location>
        <begin position="154"/>
        <end position="176"/>
    </location>
</feature>
<keyword evidence="3 6" id="KW-0812">Transmembrane</keyword>
<feature type="transmembrane region" description="Helical" evidence="6">
    <location>
        <begin position="308"/>
        <end position="329"/>
    </location>
</feature>
<dbReference type="PANTHER" id="PTHR22950:SF683">
    <property type="entry name" value="AMINO ACID TRANSPORTER (EUROFUNG)"/>
    <property type="match status" value="1"/>
</dbReference>